<feature type="compositionally biased region" description="Acidic residues" evidence="1">
    <location>
        <begin position="90"/>
        <end position="100"/>
    </location>
</feature>
<dbReference type="KEGG" id="ghl:GM160_00095"/>
<keyword evidence="2" id="KW-1133">Transmembrane helix</keyword>
<dbReference type="AlphaFoldDB" id="A0A6I6CSI2"/>
<evidence type="ECO:0000313" key="3">
    <source>
        <dbReference type="EMBL" id="QGT77406.1"/>
    </source>
</evidence>
<reference evidence="3 4" key="1">
    <citation type="submission" date="2019-11" db="EMBL/GenBank/DDBJ databases">
        <authorList>
            <person name="Zhang J."/>
            <person name="Sun C."/>
        </authorList>
    </citation>
    <scope>NUCLEOTIDE SEQUENCE [LARGE SCALE GENOMIC DNA]</scope>
    <source>
        <strain evidence="4">sp2</strain>
    </source>
</reference>
<feature type="transmembrane region" description="Helical" evidence="2">
    <location>
        <begin position="60"/>
        <end position="81"/>
    </location>
</feature>
<keyword evidence="2" id="KW-0812">Transmembrane</keyword>
<name>A0A6I6CSI2_9GAMM</name>
<gene>
    <name evidence="3" type="ORF">GM160_00095</name>
</gene>
<proteinExistence type="predicted"/>
<evidence type="ECO:0000256" key="1">
    <source>
        <dbReference type="SAM" id="MobiDB-lite"/>
    </source>
</evidence>
<keyword evidence="4" id="KW-1185">Reference proteome</keyword>
<evidence type="ECO:0000256" key="2">
    <source>
        <dbReference type="SAM" id="Phobius"/>
    </source>
</evidence>
<feature type="transmembrane region" description="Helical" evidence="2">
    <location>
        <begin position="33"/>
        <end position="53"/>
    </location>
</feature>
<accession>A0A6I6CSI2</accession>
<keyword evidence="2" id="KW-0472">Membrane</keyword>
<organism evidence="3 4">
    <name type="scientific">Guyparkeria halophila</name>
    <dbReference type="NCBI Taxonomy" id="47960"/>
    <lineage>
        <taxon>Bacteria</taxon>
        <taxon>Pseudomonadati</taxon>
        <taxon>Pseudomonadota</taxon>
        <taxon>Gammaproteobacteria</taxon>
        <taxon>Chromatiales</taxon>
        <taxon>Thioalkalibacteraceae</taxon>
        <taxon>Guyparkeria</taxon>
    </lineage>
</organism>
<dbReference type="Proteomes" id="UP000427716">
    <property type="component" value="Chromosome"/>
</dbReference>
<feature type="compositionally biased region" description="Basic and acidic residues" evidence="1">
    <location>
        <begin position="101"/>
        <end position="118"/>
    </location>
</feature>
<dbReference type="EMBL" id="CP046415">
    <property type="protein sequence ID" value="QGT77406.1"/>
    <property type="molecule type" value="Genomic_DNA"/>
</dbReference>
<protein>
    <submittedName>
        <fullName evidence="3">Uncharacterized protein</fullName>
    </submittedName>
</protein>
<evidence type="ECO:0000313" key="4">
    <source>
        <dbReference type="Proteomes" id="UP000427716"/>
    </source>
</evidence>
<sequence>MDPTIAAYVVLLALALGLTGALRAEREHCGRGLLIVTTLAGFLVVAAVSALLTSQSALELVLSTVAVFFGAQAAATAFLLLRQEVHAEPADEPDEQDLLDEADRERQFAHERTGKEGA</sequence>
<feature type="region of interest" description="Disordered" evidence="1">
    <location>
        <begin position="88"/>
        <end position="118"/>
    </location>
</feature>
<dbReference type="RefSeq" id="WP_156227223.1">
    <property type="nucleotide sequence ID" value="NZ_CP046415.1"/>
</dbReference>